<evidence type="ECO:0000256" key="1">
    <source>
        <dbReference type="SAM" id="MobiDB-lite"/>
    </source>
</evidence>
<feature type="domain" description="F-box protein AT5G49610-like beta-propeller" evidence="2">
    <location>
        <begin position="192"/>
        <end position="318"/>
    </location>
</feature>
<evidence type="ECO:0000313" key="4">
    <source>
        <dbReference type="Proteomes" id="UP001054889"/>
    </source>
</evidence>
<dbReference type="AlphaFoldDB" id="A0AAV5DGA8"/>
<feature type="region of interest" description="Disordered" evidence="1">
    <location>
        <begin position="1"/>
        <end position="39"/>
    </location>
</feature>
<dbReference type="PANTHER" id="PTHR33186">
    <property type="entry name" value="OS10G0136150 PROTEIN-RELATED"/>
    <property type="match status" value="1"/>
</dbReference>
<keyword evidence="4" id="KW-1185">Reference proteome</keyword>
<evidence type="ECO:0000259" key="2">
    <source>
        <dbReference type="Pfam" id="PF23635"/>
    </source>
</evidence>
<dbReference type="Proteomes" id="UP001054889">
    <property type="component" value="Unassembled WGS sequence"/>
</dbReference>
<reference evidence="3" key="1">
    <citation type="journal article" date="2018" name="DNA Res.">
        <title>Multiple hybrid de novo genome assembly of finger millet, an orphan allotetraploid crop.</title>
        <authorList>
            <person name="Hatakeyama M."/>
            <person name="Aluri S."/>
            <person name="Balachadran M.T."/>
            <person name="Sivarajan S.R."/>
            <person name="Patrignani A."/>
            <person name="Gruter S."/>
            <person name="Poveda L."/>
            <person name="Shimizu-Inatsugi R."/>
            <person name="Baeten J."/>
            <person name="Francoijs K.J."/>
            <person name="Nataraja K.N."/>
            <person name="Reddy Y.A.N."/>
            <person name="Phadnis S."/>
            <person name="Ravikumar R.L."/>
            <person name="Schlapbach R."/>
            <person name="Sreeman S.M."/>
            <person name="Shimizu K.K."/>
        </authorList>
    </citation>
    <scope>NUCLEOTIDE SEQUENCE</scope>
</reference>
<organism evidence="3 4">
    <name type="scientific">Eleusine coracana subsp. coracana</name>
    <dbReference type="NCBI Taxonomy" id="191504"/>
    <lineage>
        <taxon>Eukaryota</taxon>
        <taxon>Viridiplantae</taxon>
        <taxon>Streptophyta</taxon>
        <taxon>Embryophyta</taxon>
        <taxon>Tracheophyta</taxon>
        <taxon>Spermatophyta</taxon>
        <taxon>Magnoliopsida</taxon>
        <taxon>Liliopsida</taxon>
        <taxon>Poales</taxon>
        <taxon>Poaceae</taxon>
        <taxon>PACMAD clade</taxon>
        <taxon>Chloridoideae</taxon>
        <taxon>Cynodonteae</taxon>
        <taxon>Eleusininae</taxon>
        <taxon>Eleusine</taxon>
    </lineage>
</organism>
<evidence type="ECO:0000313" key="3">
    <source>
        <dbReference type="EMBL" id="GJN09819.1"/>
    </source>
</evidence>
<name>A0AAV5DGA8_ELECO</name>
<protein>
    <recommendedName>
        <fullName evidence="2">F-box protein AT5G49610-like beta-propeller domain-containing protein</fullName>
    </recommendedName>
</protein>
<gene>
    <name evidence="3" type="primary">ga27860</name>
    <name evidence="3" type="ORF">PR202_ga27860</name>
</gene>
<accession>A0AAV5DGA8</accession>
<dbReference type="EMBL" id="BQKI01000017">
    <property type="protein sequence ID" value="GJN09819.1"/>
    <property type="molecule type" value="Genomic_DNA"/>
</dbReference>
<dbReference type="Pfam" id="PF23635">
    <property type="entry name" value="Beta-prop_AT5G49610-like"/>
    <property type="match status" value="1"/>
</dbReference>
<reference evidence="3" key="2">
    <citation type="submission" date="2021-12" db="EMBL/GenBank/DDBJ databases">
        <title>Resequencing data analysis of finger millet.</title>
        <authorList>
            <person name="Hatakeyama M."/>
            <person name="Aluri S."/>
            <person name="Balachadran M.T."/>
            <person name="Sivarajan S.R."/>
            <person name="Poveda L."/>
            <person name="Shimizu-Inatsugi R."/>
            <person name="Schlapbach R."/>
            <person name="Sreeman S.M."/>
            <person name="Shimizu K.K."/>
        </authorList>
    </citation>
    <scope>NUCLEOTIDE SEQUENCE</scope>
</reference>
<sequence length="326" mass="36136">MKSRRCRIPKSADSEIEDGGAMSRRGCHHPSLPAPASPLDNDDILEEILLRGHPRSPAPPSFLGADFVPTQDPPDQIPTARFSLDLPGDELSNGWSRYRVSCCRGGFVLYFNANEFLVFHPMSGDRHRVPIPMKDKWGVFPVTAAVVPLGAGSSSASDHCLFRIVTLFSDISHGIRAFASVYSSDTGLWENSTGILQFDLDKQNLGVIEISQNVDAVGTLMCQIIPAEGCHLGIAILAERSIQFWERKANDSRAVRWMLRKTVCLDNLLPSDRLPISLVGFAEESKVFFFFILTDGGVFMVHLDTMQSRKVLEVSEMSHIIPYSIF</sequence>
<proteinExistence type="predicted"/>
<comment type="caution">
    <text evidence="3">The sequence shown here is derived from an EMBL/GenBank/DDBJ whole genome shotgun (WGS) entry which is preliminary data.</text>
</comment>
<dbReference type="InterPro" id="IPR056594">
    <property type="entry name" value="AT5G49610-like_b-prop"/>
</dbReference>